<dbReference type="InterPro" id="IPR015421">
    <property type="entry name" value="PyrdxlP-dep_Trfase_major"/>
</dbReference>
<dbReference type="OrthoDB" id="9804264at2"/>
<dbReference type="PANTHER" id="PTHR30244">
    <property type="entry name" value="TRANSAMINASE"/>
    <property type="match status" value="1"/>
</dbReference>
<dbReference type="Pfam" id="PF01041">
    <property type="entry name" value="DegT_DnrJ_EryC1"/>
    <property type="match status" value="1"/>
</dbReference>
<evidence type="ECO:0000256" key="4">
    <source>
        <dbReference type="PIRSR" id="PIRSR000390-2"/>
    </source>
</evidence>
<accession>A0A498C7K3</accession>
<reference evidence="6 7" key="1">
    <citation type="submission" date="2018-10" db="EMBL/GenBank/DDBJ databases">
        <title>Genomic Encyclopedia of Type Strains, Phase IV (KMG-IV): sequencing the most valuable type-strain genomes for metagenomic binning, comparative biology and taxonomic classification.</title>
        <authorList>
            <person name="Goeker M."/>
        </authorList>
    </citation>
    <scope>NUCLEOTIDE SEQUENCE [LARGE SCALE GENOMIC DNA]</scope>
    <source>
        <strain evidence="6 7">DSM 12769</strain>
    </source>
</reference>
<dbReference type="GO" id="GO:0030170">
    <property type="term" value="F:pyridoxal phosphate binding"/>
    <property type="evidence" value="ECO:0007669"/>
    <property type="project" value="UniProtKB-ARBA"/>
</dbReference>
<evidence type="ECO:0000313" key="6">
    <source>
        <dbReference type="EMBL" id="RLK51059.1"/>
    </source>
</evidence>
<dbReference type="PIRSF" id="PIRSF000390">
    <property type="entry name" value="PLP_StrS"/>
    <property type="match status" value="1"/>
</dbReference>
<organism evidence="6 7">
    <name type="scientific">Alkalispirillum mobile</name>
    <dbReference type="NCBI Taxonomy" id="85925"/>
    <lineage>
        <taxon>Bacteria</taxon>
        <taxon>Pseudomonadati</taxon>
        <taxon>Pseudomonadota</taxon>
        <taxon>Gammaproteobacteria</taxon>
        <taxon>Chromatiales</taxon>
        <taxon>Ectothiorhodospiraceae</taxon>
        <taxon>Alkalispirillum</taxon>
    </lineage>
</organism>
<evidence type="ECO:0000256" key="1">
    <source>
        <dbReference type="ARBA" id="ARBA00022898"/>
    </source>
</evidence>
<dbReference type="RefSeq" id="WP_121441500.1">
    <property type="nucleotide sequence ID" value="NZ_RCDA01000001.1"/>
</dbReference>
<comment type="similarity">
    <text evidence="2 5">Belongs to the DegT/DnrJ/EryC1 family.</text>
</comment>
<sequence>MSDQPFIPIYNPRPQYEQLRAPLEETALRVLASGGYVLGPEVQGLEEEVADFLGVEHAIGCNSGTDALIIALAALGIGPGDEVITSPFTFFASSESVDLVGAHPVFAEIDPATFNITAETIEAVITERTRAIIPVHLYGQGPDMAAINALAEKHGLKVLEDVAQAFGARQGDRRLGSLGDIAAHSFYPTKNLGAAGDAGMITTNDAELAERCRLLRVHGSTRRDHHTAIGYNSRLDALQAALLRVKLPHLDDWNAGRQAAAARYNELLAPLPEVTPPLVSPHGDHVFHQYTIRVPAERRDAIRQHMNDLGVGANSYYSAPLHTQPVYRDKGYTVSLPEAERAAREVISLPMWPAIDRDTQVRVVDALKEALSKA</sequence>
<dbReference type="AlphaFoldDB" id="A0A498C7K3"/>
<comment type="caution">
    <text evidence="6">The sequence shown here is derived from an EMBL/GenBank/DDBJ whole genome shotgun (WGS) entry which is preliminary data.</text>
</comment>
<feature type="active site" description="Proton acceptor" evidence="3">
    <location>
        <position position="190"/>
    </location>
</feature>
<feature type="modified residue" description="N6-(pyridoxal phosphate)lysine" evidence="4">
    <location>
        <position position="190"/>
    </location>
</feature>
<dbReference type="Gene3D" id="3.90.1150.10">
    <property type="entry name" value="Aspartate Aminotransferase, domain 1"/>
    <property type="match status" value="1"/>
</dbReference>
<dbReference type="GO" id="GO:0000271">
    <property type="term" value="P:polysaccharide biosynthetic process"/>
    <property type="evidence" value="ECO:0007669"/>
    <property type="project" value="TreeGrafter"/>
</dbReference>
<protein>
    <submittedName>
        <fullName evidence="6">dTDP-4-amino-4,6-dideoxygalactose transaminase</fullName>
    </submittedName>
</protein>
<proteinExistence type="inferred from homology"/>
<evidence type="ECO:0000256" key="5">
    <source>
        <dbReference type="RuleBase" id="RU004508"/>
    </source>
</evidence>
<dbReference type="Gene3D" id="3.40.640.10">
    <property type="entry name" value="Type I PLP-dependent aspartate aminotransferase-like (Major domain)"/>
    <property type="match status" value="1"/>
</dbReference>
<dbReference type="FunFam" id="3.40.640.10:FF:000089">
    <property type="entry name" value="Aminotransferase, DegT/DnrJ/EryC1/StrS family"/>
    <property type="match status" value="1"/>
</dbReference>
<dbReference type="SUPFAM" id="SSF53383">
    <property type="entry name" value="PLP-dependent transferases"/>
    <property type="match status" value="1"/>
</dbReference>
<dbReference type="InterPro" id="IPR000653">
    <property type="entry name" value="DegT/StrS_aminotransferase"/>
</dbReference>
<name>A0A498C7K3_9GAMM</name>
<gene>
    <name evidence="6" type="ORF">DFR31_0973</name>
</gene>
<dbReference type="InterPro" id="IPR015422">
    <property type="entry name" value="PyrdxlP-dep_Trfase_small"/>
</dbReference>
<dbReference type="GO" id="GO:0008483">
    <property type="term" value="F:transaminase activity"/>
    <property type="evidence" value="ECO:0007669"/>
    <property type="project" value="TreeGrafter"/>
</dbReference>
<dbReference type="InterPro" id="IPR015424">
    <property type="entry name" value="PyrdxlP-dep_Trfase"/>
</dbReference>
<evidence type="ECO:0000256" key="3">
    <source>
        <dbReference type="PIRSR" id="PIRSR000390-1"/>
    </source>
</evidence>
<dbReference type="CDD" id="cd00616">
    <property type="entry name" value="AHBA_syn"/>
    <property type="match status" value="1"/>
</dbReference>
<dbReference type="PANTHER" id="PTHR30244:SF36">
    <property type="entry name" value="3-OXO-GLUCOSE-6-PHOSPHATE:GLUTAMATE AMINOTRANSFERASE"/>
    <property type="match status" value="1"/>
</dbReference>
<keyword evidence="7" id="KW-1185">Reference proteome</keyword>
<evidence type="ECO:0000313" key="7">
    <source>
        <dbReference type="Proteomes" id="UP000275461"/>
    </source>
</evidence>
<dbReference type="EMBL" id="RCDA01000001">
    <property type="protein sequence ID" value="RLK51059.1"/>
    <property type="molecule type" value="Genomic_DNA"/>
</dbReference>
<keyword evidence="1 4" id="KW-0663">Pyridoxal phosphate</keyword>
<evidence type="ECO:0000256" key="2">
    <source>
        <dbReference type="ARBA" id="ARBA00037999"/>
    </source>
</evidence>
<dbReference type="Proteomes" id="UP000275461">
    <property type="component" value="Unassembled WGS sequence"/>
</dbReference>